<proteinExistence type="predicted"/>
<keyword evidence="2" id="KW-1185">Reference proteome</keyword>
<name>A0ABP9F6G8_9GAMM</name>
<accession>A0ABP9F6G8</accession>
<evidence type="ECO:0000313" key="2">
    <source>
        <dbReference type="Proteomes" id="UP001499988"/>
    </source>
</evidence>
<protein>
    <submittedName>
        <fullName evidence="1">Uncharacterized protein</fullName>
    </submittedName>
</protein>
<evidence type="ECO:0000313" key="1">
    <source>
        <dbReference type="EMBL" id="GAA4893794.1"/>
    </source>
</evidence>
<dbReference type="Proteomes" id="UP001499988">
    <property type="component" value="Unassembled WGS sequence"/>
</dbReference>
<sequence length="71" mass="8183">MIKREENQLNELLAQHPSIESYRLNLTTQSILITYDAEILPFELVEQLFCDDFDTVLNTGQSLLQRSLAAQ</sequence>
<comment type="caution">
    <text evidence="1">The sequence shown here is derived from an EMBL/GenBank/DDBJ whole genome shotgun (WGS) entry which is preliminary data.</text>
</comment>
<dbReference type="EMBL" id="BAABJZ010000091">
    <property type="protein sequence ID" value="GAA4893794.1"/>
    <property type="molecule type" value="Genomic_DNA"/>
</dbReference>
<gene>
    <name evidence="1" type="ORF">GCM10023333_28700</name>
</gene>
<reference evidence="2" key="1">
    <citation type="journal article" date="2019" name="Int. J. Syst. Evol. Microbiol.">
        <title>The Global Catalogue of Microorganisms (GCM) 10K type strain sequencing project: providing services to taxonomists for standard genome sequencing and annotation.</title>
        <authorList>
            <consortium name="The Broad Institute Genomics Platform"/>
            <consortium name="The Broad Institute Genome Sequencing Center for Infectious Disease"/>
            <person name="Wu L."/>
            <person name="Ma J."/>
        </authorList>
    </citation>
    <scope>NUCLEOTIDE SEQUENCE [LARGE SCALE GENOMIC DNA]</scope>
    <source>
        <strain evidence="2">JCM 18401</strain>
    </source>
</reference>
<organism evidence="1 2">
    <name type="scientific">Ferrimonas pelagia</name>
    <dbReference type="NCBI Taxonomy" id="1177826"/>
    <lineage>
        <taxon>Bacteria</taxon>
        <taxon>Pseudomonadati</taxon>
        <taxon>Pseudomonadota</taxon>
        <taxon>Gammaproteobacteria</taxon>
        <taxon>Alteromonadales</taxon>
        <taxon>Ferrimonadaceae</taxon>
        <taxon>Ferrimonas</taxon>
    </lineage>
</organism>